<dbReference type="InterPro" id="IPR036163">
    <property type="entry name" value="HMA_dom_sf"/>
</dbReference>
<feature type="compositionally biased region" description="Polar residues" evidence="1">
    <location>
        <begin position="139"/>
        <end position="159"/>
    </location>
</feature>
<dbReference type="AlphaFoldDB" id="A0A6D2JQY2"/>
<feature type="region of interest" description="Disordered" evidence="1">
    <location>
        <begin position="133"/>
        <end position="165"/>
    </location>
</feature>
<keyword evidence="4" id="KW-1185">Reference proteome</keyword>
<dbReference type="CDD" id="cd00371">
    <property type="entry name" value="HMA"/>
    <property type="match status" value="1"/>
</dbReference>
<dbReference type="SUPFAM" id="SSF55008">
    <property type="entry name" value="HMA, heavy metal-associated domain"/>
    <property type="match status" value="1"/>
</dbReference>
<sequence>MKGRMFCASQASTAICSSMDHIDKPTTVDNDERNNGRAIDRHNPIIKDGRRSSVDDYIRIPADGEISNKTLEIYKGRRSITARKSTGGGGGGGAAALLKLITSDISLARKSFSCVARPACDFIKTPPGSTRYLLGSDPDSVSGSAGQDSVKTKAAQSPSGEEIKPTSFLAEKKSTSGCGSNQVVVLKVSLHCRGCEGKVRKHLARMQGVTSFNIDFAAKKVTVTGDLTPLEILDSISKADFRASGSHAPRKFLPKTSPSFSSLLSDLRSSPCSALADAVRGPPFSLIAFKIFNGEDGGIACGEFDDGGSEFRVVSLFAGSVGSLHLVKSSGGRWCEEAWGWRVLCQIH</sequence>
<evidence type="ECO:0000256" key="1">
    <source>
        <dbReference type="SAM" id="MobiDB-lite"/>
    </source>
</evidence>
<dbReference type="EMBL" id="CACVBM020001262">
    <property type="protein sequence ID" value="CAA7042204.1"/>
    <property type="molecule type" value="Genomic_DNA"/>
</dbReference>
<dbReference type="GO" id="GO:0046872">
    <property type="term" value="F:metal ion binding"/>
    <property type="evidence" value="ECO:0007669"/>
    <property type="project" value="InterPro"/>
</dbReference>
<dbReference type="Gene3D" id="3.30.70.100">
    <property type="match status" value="1"/>
</dbReference>
<reference evidence="3" key="1">
    <citation type="submission" date="2020-01" db="EMBL/GenBank/DDBJ databases">
        <authorList>
            <person name="Mishra B."/>
        </authorList>
    </citation>
    <scope>NUCLEOTIDE SEQUENCE [LARGE SCALE GENOMIC DNA]</scope>
</reference>
<dbReference type="OrthoDB" id="689350at2759"/>
<name>A0A6D2JQY2_9BRAS</name>
<evidence type="ECO:0000313" key="4">
    <source>
        <dbReference type="Proteomes" id="UP000467841"/>
    </source>
</evidence>
<feature type="domain" description="HMA" evidence="2">
    <location>
        <begin position="181"/>
        <end position="244"/>
    </location>
</feature>
<organism evidence="3 4">
    <name type="scientific">Microthlaspi erraticum</name>
    <dbReference type="NCBI Taxonomy" id="1685480"/>
    <lineage>
        <taxon>Eukaryota</taxon>
        <taxon>Viridiplantae</taxon>
        <taxon>Streptophyta</taxon>
        <taxon>Embryophyta</taxon>
        <taxon>Tracheophyta</taxon>
        <taxon>Spermatophyta</taxon>
        <taxon>Magnoliopsida</taxon>
        <taxon>eudicotyledons</taxon>
        <taxon>Gunneridae</taxon>
        <taxon>Pentapetalae</taxon>
        <taxon>rosids</taxon>
        <taxon>malvids</taxon>
        <taxon>Brassicales</taxon>
        <taxon>Brassicaceae</taxon>
        <taxon>Coluteocarpeae</taxon>
        <taxon>Microthlaspi</taxon>
    </lineage>
</organism>
<dbReference type="Pfam" id="PF00403">
    <property type="entry name" value="HMA"/>
    <property type="match status" value="1"/>
</dbReference>
<evidence type="ECO:0000313" key="3">
    <source>
        <dbReference type="EMBL" id="CAA7042204.1"/>
    </source>
</evidence>
<gene>
    <name evidence="3" type="ORF">MERR_LOCUS29439</name>
</gene>
<dbReference type="Proteomes" id="UP000467841">
    <property type="component" value="Unassembled WGS sequence"/>
</dbReference>
<dbReference type="PROSITE" id="PS50846">
    <property type="entry name" value="HMA_2"/>
    <property type="match status" value="1"/>
</dbReference>
<proteinExistence type="predicted"/>
<dbReference type="PANTHER" id="PTHR46119">
    <property type="entry name" value="OS08G0405700 PROTEIN"/>
    <property type="match status" value="1"/>
</dbReference>
<evidence type="ECO:0000259" key="2">
    <source>
        <dbReference type="PROSITE" id="PS50846"/>
    </source>
</evidence>
<dbReference type="InterPro" id="IPR044526">
    <property type="entry name" value="NAKR1-3"/>
</dbReference>
<protein>
    <recommendedName>
        <fullName evidence="2">HMA domain-containing protein</fullName>
    </recommendedName>
</protein>
<accession>A0A6D2JQY2</accession>
<dbReference type="PANTHER" id="PTHR46119:SF15">
    <property type="entry name" value="PROTEIN SODIUM POTASSIUM ROOT DEFECTIVE 2"/>
    <property type="match status" value="1"/>
</dbReference>
<dbReference type="InterPro" id="IPR006121">
    <property type="entry name" value="HMA_dom"/>
</dbReference>
<comment type="caution">
    <text evidence="3">The sequence shown here is derived from an EMBL/GenBank/DDBJ whole genome shotgun (WGS) entry which is preliminary data.</text>
</comment>